<reference evidence="1 2" key="1">
    <citation type="submission" date="2016-08" db="EMBL/GenBank/DDBJ databases">
        <authorList>
            <person name="Loux V."/>
            <person name="Rue O."/>
        </authorList>
    </citation>
    <scope>NUCLEOTIDE SEQUENCE [LARGE SCALE GENOMIC DNA]</scope>
    <source>
        <strain evidence="1 2">WSBC_10311</strain>
    </source>
</reference>
<proteinExistence type="predicted"/>
<sequence length="11" mass="1269">MIDKAKLNAHK</sequence>
<dbReference type="Proteomes" id="UP000195728">
    <property type="component" value="Unassembled WGS sequence"/>
</dbReference>
<evidence type="ECO:0000313" key="1">
    <source>
        <dbReference type="EMBL" id="SCC24540.1"/>
    </source>
</evidence>
<accession>A0AB37YQ55</accession>
<dbReference type="EMBL" id="FMBG01000012">
    <property type="protein sequence ID" value="SCC24540.1"/>
    <property type="molecule type" value="Genomic_DNA"/>
</dbReference>
<comment type="caution">
    <text evidence="1">The sequence shown here is derived from an EMBL/GenBank/DDBJ whole genome shotgun (WGS) entry which is preliminary data.</text>
</comment>
<protein>
    <submittedName>
        <fullName evidence="1">Uncharacterized protein</fullName>
    </submittedName>
</protein>
<organism evidence="1 2">
    <name type="scientific">Bacillus wiedmannii</name>
    <dbReference type="NCBI Taxonomy" id="1890302"/>
    <lineage>
        <taxon>Bacteria</taxon>
        <taxon>Bacillati</taxon>
        <taxon>Bacillota</taxon>
        <taxon>Bacilli</taxon>
        <taxon>Bacillales</taxon>
        <taxon>Bacillaceae</taxon>
        <taxon>Bacillus</taxon>
        <taxon>Bacillus cereus group</taxon>
    </lineage>
</organism>
<name>A0AB37YQ55_9BACI</name>
<gene>
    <name evidence="1" type="ORF">BC10311_02180</name>
</gene>
<evidence type="ECO:0000313" key="2">
    <source>
        <dbReference type="Proteomes" id="UP000195728"/>
    </source>
</evidence>